<dbReference type="Gene3D" id="2.30.42.10">
    <property type="match status" value="1"/>
</dbReference>
<evidence type="ECO:0000256" key="1">
    <source>
        <dbReference type="SAM" id="MobiDB-lite"/>
    </source>
</evidence>
<comment type="caution">
    <text evidence="4">The sequence shown here is derived from an EMBL/GenBank/DDBJ whole genome shotgun (WGS) entry which is preliminary data.</text>
</comment>
<protein>
    <recommendedName>
        <fullName evidence="3">PDZ domain-containing protein</fullName>
    </recommendedName>
</protein>
<evidence type="ECO:0000256" key="2">
    <source>
        <dbReference type="SAM" id="SignalP"/>
    </source>
</evidence>
<dbReference type="AlphaFoldDB" id="A0A2N1PV12"/>
<dbReference type="PROSITE" id="PS50106">
    <property type="entry name" value="PDZ"/>
    <property type="match status" value="1"/>
</dbReference>
<evidence type="ECO:0000259" key="3">
    <source>
        <dbReference type="PROSITE" id="PS50106"/>
    </source>
</evidence>
<feature type="chain" id="PRO_5014722578" description="PDZ domain-containing protein" evidence="2">
    <location>
        <begin position="22"/>
        <end position="264"/>
    </location>
</feature>
<dbReference type="InterPro" id="IPR001478">
    <property type="entry name" value="PDZ"/>
</dbReference>
<gene>
    <name evidence="4" type="ORF">CVV64_01775</name>
</gene>
<reference evidence="4 5" key="1">
    <citation type="journal article" date="2017" name="ISME J.">
        <title>Potential for microbial H2 and metal transformations associated with novel bacteria and archaea in deep terrestrial subsurface sediments.</title>
        <authorList>
            <person name="Hernsdorf A.W."/>
            <person name="Amano Y."/>
            <person name="Miyakawa K."/>
            <person name="Ise K."/>
            <person name="Suzuki Y."/>
            <person name="Anantharaman K."/>
            <person name="Probst A."/>
            <person name="Burstein D."/>
            <person name="Thomas B.C."/>
            <person name="Banfield J.F."/>
        </authorList>
    </citation>
    <scope>NUCLEOTIDE SEQUENCE [LARGE SCALE GENOMIC DNA]</scope>
    <source>
        <strain evidence="4">HGW-Wallbacteria-1</strain>
    </source>
</reference>
<accession>A0A2N1PV12</accession>
<dbReference type="SMART" id="SM00228">
    <property type="entry name" value="PDZ"/>
    <property type="match status" value="1"/>
</dbReference>
<organism evidence="4 5">
    <name type="scientific">Candidatus Wallbacteria bacterium HGW-Wallbacteria-1</name>
    <dbReference type="NCBI Taxonomy" id="2013854"/>
    <lineage>
        <taxon>Bacteria</taxon>
        <taxon>Candidatus Walliibacteriota</taxon>
    </lineage>
</organism>
<feature type="domain" description="PDZ" evidence="3">
    <location>
        <begin position="159"/>
        <end position="219"/>
    </location>
</feature>
<dbReference type="Proteomes" id="UP000233256">
    <property type="component" value="Unassembled WGS sequence"/>
</dbReference>
<dbReference type="InterPro" id="IPR036034">
    <property type="entry name" value="PDZ_sf"/>
</dbReference>
<proteinExistence type="predicted"/>
<keyword evidence="2" id="KW-0732">Signal</keyword>
<evidence type="ECO:0000313" key="4">
    <source>
        <dbReference type="EMBL" id="PKK92171.1"/>
    </source>
</evidence>
<evidence type="ECO:0000313" key="5">
    <source>
        <dbReference type="Proteomes" id="UP000233256"/>
    </source>
</evidence>
<name>A0A2N1PV12_9BACT</name>
<dbReference type="Pfam" id="PF13511">
    <property type="entry name" value="DUF4124"/>
    <property type="match status" value="1"/>
</dbReference>
<dbReference type="EMBL" id="PGXC01000001">
    <property type="protein sequence ID" value="PKK92171.1"/>
    <property type="molecule type" value="Genomic_DNA"/>
</dbReference>
<sequence>MRRAVLVLAVALVAICNSVEARIFRSVDKFGVVHFTNEPDDSASETDMDFEAVKLKEPRFEVKGAWDTNNQVSRTFQKIYDRLHQKRLLDEEELRQIAEQKKAEEEARKQEEAAKNGTAEPGKDGEKTVVEAVAGADKDAKTAPAPAVEENLFIKPWWGLKLRGLSQSDAKGLNMDDNNGVLVTEVYSESPAAAAGIYAGQVIVELNVDNRAVVIKGLSDFTSITVSIDKSVQVVLLDPTSGMNLYKPLIIKNIPKKELAADWL</sequence>
<dbReference type="SUPFAM" id="SSF50156">
    <property type="entry name" value="PDZ domain-like"/>
    <property type="match status" value="1"/>
</dbReference>
<dbReference type="InterPro" id="IPR025392">
    <property type="entry name" value="DUF4124"/>
</dbReference>
<feature type="region of interest" description="Disordered" evidence="1">
    <location>
        <begin position="101"/>
        <end position="128"/>
    </location>
</feature>
<feature type="signal peptide" evidence="2">
    <location>
        <begin position="1"/>
        <end position="21"/>
    </location>
</feature>
<feature type="compositionally biased region" description="Basic and acidic residues" evidence="1">
    <location>
        <begin position="101"/>
        <end position="114"/>
    </location>
</feature>